<reference evidence="1" key="1">
    <citation type="journal article" date="2020" name="Stud. Mycol.">
        <title>101 Dothideomycetes genomes: a test case for predicting lifestyles and emergence of pathogens.</title>
        <authorList>
            <person name="Haridas S."/>
            <person name="Albert R."/>
            <person name="Binder M."/>
            <person name="Bloem J."/>
            <person name="Labutti K."/>
            <person name="Salamov A."/>
            <person name="Andreopoulos B."/>
            <person name="Baker S."/>
            <person name="Barry K."/>
            <person name="Bills G."/>
            <person name="Bluhm B."/>
            <person name="Cannon C."/>
            <person name="Castanera R."/>
            <person name="Culley D."/>
            <person name="Daum C."/>
            <person name="Ezra D."/>
            <person name="Gonzalez J."/>
            <person name="Henrissat B."/>
            <person name="Kuo A."/>
            <person name="Liang C."/>
            <person name="Lipzen A."/>
            <person name="Lutzoni F."/>
            <person name="Magnuson J."/>
            <person name="Mondo S."/>
            <person name="Nolan M."/>
            <person name="Ohm R."/>
            <person name="Pangilinan J."/>
            <person name="Park H.-J."/>
            <person name="Ramirez L."/>
            <person name="Alfaro M."/>
            <person name="Sun H."/>
            <person name="Tritt A."/>
            <person name="Yoshinaga Y."/>
            <person name="Zwiers L.-H."/>
            <person name="Turgeon B."/>
            <person name="Goodwin S."/>
            <person name="Spatafora J."/>
            <person name="Crous P."/>
            <person name="Grigoriev I."/>
        </authorList>
    </citation>
    <scope>NUCLEOTIDE SEQUENCE</scope>
    <source>
        <strain evidence="1">CBS 116005</strain>
    </source>
</reference>
<keyword evidence="2" id="KW-1185">Reference proteome</keyword>
<accession>A0A6G1KVC6</accession>
<sequence length="293" mass="33677">MSTGSTPSYQHNPHHRKWHLHLAIKLRHEKLYFDALRHIITSYKPGDGIAPHLLGLTEDEFEVGYGQDIKYIQDNIISKLERDLQKLALRKADIDLPVYTHTICTTFLNMLSFKRKDRPGTAKALERYDYIARTTYGQYITQHLFGQLEAAANSDEPSKIFGAKAVCRISSIFRLGRDGEGEKQVQRILDDLVREAVGHIKEAFDENRGHGWGELGKWFRRCEYEKVKERFTYLPLDEGDVPWKGEGEWVAREPVGRCGEMWGDVGRCGEEVGREWLRLLLGQLGLYEGVDGD</sequence>
<dbReference type="AlphaFoldDB" id="A0A6G1KVC6"/>
<organism evidence="1 2">
    <name type="scientific">Teratosphaeria nubilosa</name>
    <dbReference type="NCBI Taxonomy" id="161662"/>
    <lineage>
        <taxon>Eukaryota</taxon>
        <taxon>Fungi</taxon>
        <taxon>Dikarya</taxon>
        <taxon>Ascomycota</taxon>
        <taxon>Pezizomycotina</taxon>
        <taxon>Dothideomycetes</taxon>
        <taxon>Dothideomycetidae</taxon>
        <taxon>Mycosphaerellales</taxon>
        <taxon>Teratosphaeriaceae</taxon>
        <taxon>Teratosphaeria</taxon>
    </lineage>
</organism>
<name>A0A6G1KVC6_9PEZI</name>
<dbReference type="Proteomes" id="UP000799436">
    <property type="component" value="Unassembled WGS sequence"/>
</dbReference>
<evidence type="ECO:0000313" key="2">
    <source>
        <dbReference type="Proteomes" id="UP000799436"/>
    </source>
</evidence>
<evidence type="ECO:0000313" key="1">
    <source>
        <dbReference type="EMBL" id="KAF2764575.1"/>
    </source>
</evidence>
<proteinExistence type="predicted"/>
<protein>
    <submittedName>
        <fullName evidence="1">Uncharacterized protein</fullName>
    </submittedName>
</protein>
<dbReference type="EMBL" id="ML995917">
    <property type="protein sequence ID" value="KAF2764575.1"/>
    <property type="molecule type" value="Genomic_DNA"/>
</dbReference>
<dbReference type="OrthoDB" id="3867578at2759"/>
<gene>
    <name evidence="1" type="ORF">EJ03DRAFT_357989</name>
</gene>